<accession>A0AAQ3RQV7</accession>
<reference evidence="1 2" key="1">
    <citation type="journal article" date="2023" name="Life. Sci Alliance">
        <title>Evolutionary insights into 3D genome organization and epigenetic landscape of Vigna mungo.</title>
        <authorList>
            <person name="Junaid A."/>
            <person name="Singh B."/>
            <person name="Bhatia S."/>
        </authorList>
    </citation>
    <scope>NUCLEOTIDE SEQUENCE [LARGE SCALE GENOMIC DNA]</scope>
    <source>
        <strain evidence="1">Urdbean</strain>
    </source>
</reference>
<dbReference type="Proteomes" id="UP001374535">
    <property type="component" value="Chromosome 8"/>
</dbReference>
<sequence length="117" mass="13140">MVNEEIQVACDKGEEEIDNDEEEYEVVAPCTALNICAIANNNGDQPRTIKLRGMIEEILMLFLIDSGATHNFISRRLVEALGWKWERTKQKKVSMGDGHKSETQGVCRGIKVRFDGG</sequence>
<dbReference type="Pfam" id="PF13650">
    <property type="entry name" value="Asp_protease_2"/>
    <property type="match status" value="1"/>
</dbReference>
<dbReference type="CDD" id="cd00303">
    <property type="entry name" value="retropepsin_like"/>
    <property type="match status" value="1"/>
</dbReference>
<gene>
    <name evidence="1" type="ORF">V8G54_027303</name>
</gene>
<evidence type="ECO:0000313" key="2">
    <source>
        <dbReference type="Proteomes" id="UP001374535"/>
    </source>
</evidence>
<dbReference type="SUPFAM" id="SSF50630">
    <property type="entry name" value="Acid proteases"/>
    <property type="match status" value="1"/>
</dbReference>
<feature type="non-terminal residue" evidence="1">
    <location>
        <position position="117"/>
    </location>
</feature>
<name>A0AAQ3RQV7_VIGMU</name>
<dbReference type="AlphaFoldDB" id="A0AAQ3RQV7"/>
<keyword evidence="2" id="KW-1185">Reference proteome</keyword>
<protein>
    <submittedName>
        <fullName evidence="1">Uncharacterized protein</fullName>
    </submittedName>
</protein>
<evidence type="ECO:0000313" key="1">
    <source>
        <dbReference type="EMBL" id="WVZ01234.1"/>
    </source>
</evidence>
<dbReference type="InterPro" id="IPR021109">
    <property type="entry name" value="Peptidase_aspartic_dom_sf"/>
</dbReference>
<dbReference type="EMBL" id="CP144693">
    <property type="protein sequence ID" value="WVZ01234.1"/>
    <property type="molecule type" value="Genomic_DNA"/>
</dbReference>
<proteinExistence type="predicted"/>
<organism evidence="1 2">
    <name type="scientific">Vigna mungo</name>
    <name type="common">Black gram</name>
    <name type="synonym">Phaseolus mungo</name>
    <dbReference type="NCBI Taxonomy" id="3915"/>
    <lineage>
        <taxon>Eukaryota</taxon>
        <taxon>Viridiplantae</taxon>
        <taxon>Streptophyta</taxon>
        <taxon>Embryophyta</taxon>
        <taxon>Tracheophyta</taxon>
        <taxon>Spermatophyta</taxon>
        <taxon>Magnoliopsida</taxon>
        <taxon>eudicotyledons</taxon>
        <taxon>Gunneridae</taxon>
        <taxon>Pentapetalae</taxon>
        <taxon>rosids</taxon>
        <taxon>fabids</taxon>
        <taxon>Fabales</taxon>
        <taxon>Fabaceae</taxon>
        <taxon>Papilionoideae</taxon>
        <taxon>50 kb inversion clade</taxon>
        <taxon>NPAAA clade</taxon>
        <taxon>indigoferoid/millettioid clade</taxon>
        <taxon>Phaseoleae</taxon>
        <taxon>Vigna</taxon>
    </lineage>
</organism>
<dbReference type="Gene3D" id="2.40.70.10">
    <property type="entry name" value="Acid Proteases"/>
    <property type="match status" value="1"/>
</dbReference>